<evidence type="ECO:0000256" key="2">
    <source>
        <dbReference type="ARBA" id="ARBA00022448"/>
    </source>
</evidence>
<dbReference type="EMBL" id="CP031124">
    <property type="protein sequence ID" value="AXF84492.1"/>
    <property type="molecule type" value="Genomic_DNA"/>
</dbReference>
<reference evidence="9" key="1">
    <citation type="submission" date="2018-07" db="EMBL/GenBank/DDBJ databases">
        <authorList>
            <person name="Kim H."/>
        </authorList>
    </citation>
    <scope>NUCLEOTIDE SEQUENCE [LARGE SCALE GENOMIC DNA]</scope>
    <source>
        <strain evidence="9">F02</strain>
    </source>
</reference>
<feature type="transmembrane region" description="Helical" evidence="6">
    <location>
        <begin position="113"/>
        <end position="134"/>
    </location>
</feature>
<comment type="subcellular location">
    <subcellularLocation>
        <location evidence="1">Membrane</location>
        <topology evidence="1">Multi-pass membrane protein</topology>
    </subcellularLocation>
</comment>
<dbReference type="Pfam" id="PF01545">
    <property type="entry name" value="Cation_efflux"/>
    <property type="match status" value="1"/>
</dbReference>
<feature type="domain" description="Cation efflux protein transmembrane" evidence="7">
    <location>
        <begin position="11"/>
        <end position="217"/>
    </location>
</feature>
<keyword evidence="9" id="KW-1185">Reference proteome</keyword>
<dbReference type="SUPFAM" id="SSF160240">
    <property type="entry name" value="Cation efflux protein cytoplasmic domain-like"/>
    <property type="match status" value="1"/>
</dbReference>
<evidence type="ECO:0000256" key="1">
    <source>
        <dbReference type="ARBA" id="ARBA00004141"/>
    </source>
</evidence>
<sequence length="302" mass="33305">MSTANSLKSIVFSLIANVAIASVKLFAALFTHSGAMLAEAIHSFADCSNQLLLMWGMKRAARAPDADHPMGYGKEMYFWSFIVALLLFSMGGVFSVYEGWHRFHSEEPIENPLLAIGILLFSLVLEGFSLWACLKEINIEREHRSVLQWAKESRTSELLVLFGENGAALIGLSIALLAIVATLITHNPIYDAIGTMAIGVLLILVALFVGIQTKRLLVGKSMDPVVLDDLERFVREQPEIKRIHKIITIQFGSDVMVALKAQLIDSAQTQGEIIAMVNGAEVRIKSAFPAVKWIFFELDSEA</sequence>
<feature type="transmembrane region" description="Helical" evidence="6">
    <location>
        <begin position="12"/>
        <end position="30"/>
    </location>
</feature>
<gene>
    <name evidence="8" type="primary">zitB</name>
    <name evidence="8" type="ORF">DTO96_100200</name>
</gene>
<dbReference type="InterPro" id="IPR036837">
    <property type="entry name" value="Cation_efflux_CTD_sf"/>
</dbReference>
<dbReference type="PANTHER" id="PTHR13414">
    <property type="entry name" value="HUEL-CATION TRANSPORTER"/>
    <property type="match status" value="1"/>
</dbReference>
<dbReference type="RefSeq" id="WP_114561786.1">
    <property type="nucleotide sequence ID" value="NZ_CP031124.1"/>
</dbReference>
<feature type="transmembrane region" description="Helical" evidence="6">
    <location>
        <begin position="189"/>
        <end position="211"/>
    </location>
</feature>
<name>A0A345D804_9BURK</name>
<dbReference type="InterPro" id="IPR027469">
    <property type="entry name" value="Cation_efflux_TMD_sf"/>
</dbReference>
<proteinExistence type="predicted"/>
<dbReference type="Proteomes" id="UP000252182">
    <property type="component" value="Chromosome"/>
</dbReference>
<keyword evidence="5 6" id="KW-0472">Membrane</keyword>
<dbReference type="Gene3D" id="1.20.1510.10">
    <property type="entry name" value="Cation efflux protein transmembrane domain"/>
    <property type="match status" value="1"/>
</dbReference>
<dbReference type="NCBIfam" id="TIGR01297">
    <property type="entry name" value="CDF"/>
    <property type="match status" value="1"/>
</dbReference>
<evidence type="ECO:0000313" key="9">
    <source>
        <dbReference type="Proteomes" id="UP000252182"/>
    </source>
</evidence>
<evidence type="ECO:0000256" key="3">
    <source>
        <dbReference type="ARBA" id="ARBA00022692"/>
    </source>
</evidence>
<feature type="transmembrane region" description="Helical" evidence="6">
    <location>
        <begin position="158"/>
        <end position="183"/>
    </location>
</feature>
<evidence type="ECO:0000256" key="5">
    <source>
        <dbReference type="ARBA" id="ARBA00023136"/>
    </source>
</evidence>
<protein>
    <submittedName>
        <fullName evidence="8">Zinc transporter ZitB</fullName>
    </submittedName>
</protein>
<evidence type="ECO:0000259" key="7">
    <source>
        <dbReference type="Pfam" id="PF01545"/>
    </source>
</evidence>
<keyword evidence="4 6" id="KW-1133">Transmembrane helix</keyword>
<feature type="transmembrane region" description="Helical" evidence="6">
    <location>
        <begin position="76"/>
        <end position="97"/>
    </location>
</feature>
<dbReference type="InterPro" id="IPR058533">
    <property type="entry name" value="Cation_efflux_TM"/>
</dbReference>
<keyword evidence="3 6" id="KW-0812">Transmembrane</keyword>
<dbReference type="PANTHER" id="PTHR13414:SF9">
    <property type="entry name" value="PROTON-COUPLED ZINC ANTIPORTER SLC30A9, MITOCHONDRIAL"/>
    <property type="match status" value="1"/>
</dbReference>
<dbReference type="SUPFAM" id="SSF161111">
    <property type="entry name" value="Cation efflux protein transmembrane domain-like"/>
    <property type="match status" value="1"/>
</dbReference>
<dbReference type="InterPro" id="IPR002524">
    <property type="entry name" value="Cation_efflux"/>
</dbReference>
<dbReference type="OrthoDB" id="9806522at2"/>
<dbReference type="GO" id="GO:0008324">
    <property type="term" value="F:monoatomic cation transmembrane transporter activity"/>
    <property type="evidence" value="ECO:0007669"/>
    <property type="project" value="InterPro"/>
</dbReference>
<dbReference type="GO" id="GO:0006829">
    <property type="term" value="P:zinc ion transport"/>
    <property type="evidence" value="ECO:0007669"/>
    <property type="project" value="InterPro"/>
</dbReference>
<evidence type="ECO:0000256" key="4">
    <source>
        <dbReference type="ARBA" id="ARBA00022989"/>
    </source>
</evidence>
<evidence type="ECO:0000256" key="6">
    <source>
        <dbReference type="SAM" id="Phobius"/>
    </source>
</evidence>
<evidence type="ECO:0000313" key="8">
    <source>
        <dbReference type="EMBL" id="AXF84492.1"/>
    </source>
</evidence>
<dbReference type="InterPro" id="IPR040177">
    <property type="entry name" value="SLC30A9"/>
</dbReference>
<dbReference type="GO" id="GO:0016020">
    <property type="term" value="C:membrane"/>
    <property type="evidence" value="ECO:0007669"/>
    <property type="project" value="UniProtKB-SubCell"/>
</dbReference>
<organism evidence="8 9">
    <name type="scientific">Ephemeroptericola cinctiostellae</name>
    <dbReference type="NCBI Taxonomy" id="2268024"/>
    <lineage>
        <taxon>Bacteria</taxon>
        <taxon>Pseudomonadati</taxon>
        <taxon>Pseudomonadota</taxon>
        <taxon>Betaproteobacteria</taxon>
        <taxon>Burkholderiales</taxon>
        <taxon>Burkholderiaceae</taxon>
        <taxon>Ephemeroptericola</taxon>
    </lineage>
</organism>
<dbReference type="KEGG" id="hyf:DTO96_100200"/>
<keyword evidence="2" id="KW-0813">Transport</keyword>
<dbReference type="AlphaFoldDB" id="A0A345D804"/>
<accession>A0A345D804</accession>